<dbReference type="Pfam" id="PF10503">
    <property type="entry name" value="Esterase_PHB"/>
    <property type="match status" value="1"/>
</dbReference>
<dbReference type="AlphaFoldDB" id="A0A286E8J3"/>
<dbReference type="Gene3D" id="3.40.50.1820">
    <property type="entry name" value="alpha/beta hydrolase"/>
    <property type="match status" value="1"/>
</dbReference>
<keyword evidence="1 3" id="KW-0732">Signal</keyword>
<evidence type="ECO:0000313" key="5">
    <source>
        <dbReference type="Proteomes" id="UP000219072"/>
    </source>
</evidence>
<organism evidence="4 5">
    <name type="scientific">Streptomyces zhaozhouensis</name>
    <dbReference type="NCBI Taxonomy" id="1300267"/>
    <lineage>
        <taxon>Bacteria</taxon>
        <taxon>Bacillati</taxon>
        <taxon>Actinomycetota</taxon>
        <taxon>Actinomycetes</taxon>
        <taxon>Kitasatosporales</taxon>
        <taxon>Streptomycetaceae</taxon>
        <taxon>Streptomyces</taxon>
    </lineage>
</organism>
<dbReference type="OrthoDB" id="9767239at2"/>
<dbReference type="PANTHER" id="PTHR43037">
    <property type="entry name" value="UNNAMED PRODUCT-RELATED"/>
    <property type="match status" value="1"/>
</dbReference>
<evidence type="ECO:0000256" key="3">
    <source>
        <dbReference type="SAM" id="SignalP"/>
    </source>
</evidence>
<feature type="signal peptide" evidence="3">
    <location>
        <begin position="1"/>
        <end position="30"/>
    </location>
</feature>
<dbReference type="InterPro" id="IPR050955">
    <property type="entry name" value="Plant_Biomass_Hydrol_Est"/>
</dbReference>
<dbReference type="GO" id="GO:0005576">
    <property type="term" value="C:extracellular region"/>
    <property type="evidence" value="ECO:0007669"/>
    <property type="project" value="InterPro"/>
</dbReference>
<evidence type="ECO:0000256" key="2">
    <source>
        <dbReference type="ARBA" id="ARBA00022801"/>
    </source>
</evidence>
<evidence type="ECO:0000256" key="1">
    <source>
        <dbReference type="ARBA" id="ARBA00022729"/>
    </source>
</evidence>
<dbReference type="Proteomes" id="UP000219072">
    <property type="component" value="Unassembled WGS sequence"/>
</dbReference>
<name>A0A286E8J3_9ACTN</name>
<accession>A0A286E8J3</accession>
<dbReference type="InterPro" id="IPR029058">
    <property type="entry name" value="AB_hydrolase_fold"/>
</dbReference>
<keyword evidence="2" id="KW-0378">Hydrolase</keyword>
<protein>
    <submittedName>
        <fullName evidence="4">Esterase, PHB depolymerase family</fullName>
    </submittedName>
</protein>
<feature type="chain" id="PRO_5013148862" evidence="3">
    <location>
        <begin position="31"/>
        <end position="312"/>
    </location>
</feature>
<keyword evidence="5" id="KW-1185">Reference proteome</keyword>
<dbReference type="SUPFAM" id="SSF53474">
    <property type="entry name" value="alpha/beta-Hydrolases"/>
    <property type="match status" value="2"/>
</dbReference>
<reference evidence="4 5" key="1">
    <citation type="submission" date="2017-09" db="EMBL/GenBank/DDBJ databases">
        <authorList>
            <person name="Ehlers B."/>
            <person name="Leendertz F.H."/>
        </authorList>
    </citation>
    <scope>NUCLEOTIDE SEQUENCE [LARGE SCALE GENOMIC DNA]</scope>
    <source>
        <strain evidence="4 5">CGMCC 4.7095</strain>
    </source>
</reference>
<evidence type="ECO:0000313" key="4">
    <source>
        <dbReference type="EMBL" id="SOD67200.1"/>
    </source>
</evidence>
<proteinExistence type="predicted"/>
<dbReference type="RefSeq" id="WP_097233945.1">
    <property type="nucleotide sequence ID" value="NZ_OCNE01000029.1"/>
</dbReference>
<dbReference type="NCBIfam" id="TIGR01840">
    <property type="entry name" value="esterase_phb"/>
    <property type="match status" value="1"/>
</dbReference>
<gene>
    <name evidence="4" type="ORF">SAMN06297387_12924</name>
</gene>
<dbReference type="PANTHER" id="PTHR43037:SF5">
    <property type="entry name" value="FERULOYL ESTERASE"/>
    <property type="match status" value="1"/>
</dbReference>
<sequence length="312" mass="32504">MTRARAAFTAFASTLLLIAAALAFPSTAQAAQLVEVTDFGENPGGARMHLYVPDVTQDSPPVVVAMHGCGGDGPGFAQSSGFNSLADQYGFLVVYPTATQQTAFGTCFDVWSPASKVRGGGSDPVSIASMVAYTHQQYGADPSRTFATGSSSGGMETNALLALYPDVFAAGAAFMGVPFGCFLDEADFPPWNSQCVNGGKDETPGTWGDAVRAAYPGYAGPRPPVQLWHGTEDNLVPFSLLREATEQWTDVHGLSQTPSFTDQPQPGWERANHADAEGTVWVESITVHGAGHTLPAGGMAAEAIAFFGISGG</sequence>
<dbReference type="InterPro" id="IPR010126">
    <property type="entry name" value="Esterase_phb"/>
</dbReference>
<dbReference type="EMBL" id="OCNE01000029">
    <property type="protein sequence ID" value="SOD67200.1"/>
    <property type="molecule type" value="Genomic_DNA"/>
</dbReference>
<dbReference type="GO" id="GO:0016787">
    <property type="term" value="F:hydrolase activity"/>
    <property type="evidence" value="ECO:0007669"/>
    <property type="project" value="UniProtKB-KW"/>
</dbReference>